<dbReference type="RefSeq" id="YP_009551720.1">
    <property type="nucleotide sequence ID" value="NC_040536.1"/>
</dbReference>
<organism evidence="1">
    <name type="scientific">Esparto virus</name>
    <dbReference type="NCBI Taxonomy" id="2072209"/>
    <lineage>
        <taxon>Viruses</taxon>
        <taxon>Viruses incertae sedis</taxon>
        <taxon>Naldaviricetes</taxon>
        <taxon>Lefavirales</taxon>
        <taxon>Nudiviridae</taxon>
        <taxon>Alphanudivirus</taxon>
        <taxon>Alphanudivirus tertidromelanogasteris</taxon>
    </lineage>
</organism>
<name>A0A2I7G2V9_9VIRU</name>
<evidence type="ECO:0000313" key="1">
    <source>
        <dbReference type="EMBL" id="AUQ43978.1"/>
    </source>
</evidence>
<protein>
    <submittedName>
        <fullName evidence="1">Putative gp09-like protein</fullName>
    </submittedName>
</protein>
<accession>A0A2I7G2V9</accession>
<evidence type="ECO:0000313" key="2">
    <source>
        <dbReference type="Proteomes" id="UP000290737"/>
    </source>
</evidence>
<sequence>MSDSLYDINESAEFIPLPNDDDLHNHISSNNDIDGNNDINKTKKLKIKRSNMVRHRRQPYNNNNIIKKNDQQITTNANTISTTIDNITNSDEIEQIELENSKRRRQQQRRRRQQKVCMQSIEFVPKTIKYGNEYIINDIRFIMNNPKKSTYVTEMKDYTLITDEMLLPTDYQYIPMEIKRLLSDRWYFVIHVSHGMTPSINRTILRARVTGGELLAYKYVECSIEGNECVYYGYLPTIHKLENSEIAGTHLKCRISSVSIWPRKLYIYLKRDCICRCSDNCWYWSVQLENRETIRRYCFKKIPWNNLYIMMGENDESCAENLKEPRICEVCAQCFECSNSPNYCRRHKKCTHKRSIMFNLDENNTNIVESNIKSCNKFKLPKN</sequence>
<proteinExistence type="predicted"/>
<dbReference type="EMBL" id="KY608910">
    <property type="protein sequence ID" value="AUQ43978.1"/>
    <property type="molecule type" value="Genomic_DNA"/>
</dbReference>
<dbReference type="KEGG" id="vg:41701801"/>
<dbReference type="OrthoDB" id="11546at10239"/>
<reference evidence="1" key="1">
    <citation type="journal article" date="2021" name="Virus">
        <title>The discovery, distribution and diversity of DNA viruses associated with Drosophila melanogaster in Europe.</title>
        <authorList>
            <person name="Wallace M.A."/>
            <person name="Coffman K.A."/>
            <person name="Gilbert C."/>
            <person name="Ravindran S."/>
            <person name="Albery G.F."/>
            <person name="Abbott J."/>
            <person name="Argyridou E."/>
            <person name="Bellosta P."/>
            <person name="Betancourt A.J."/>
            <person name="Colinet H."/>
            <person name="Eric K."/>
            <person name="Glaser-Schmitt A."/>
            <person name="Grath S."/>
            <person name="Jelic M."/>
            <person name="Kankare M."/>
            <person name="Kozeretska I."/>
            <person name="Loeschcke V."/>
            <person name="Montchamp-Moreau C."/>
            <person name="Ometto L."/>
            <person name="Onder B.S."/>
            <person name="Orengo D.J."/>
            <person name="Parsch J."/>
            <person name="Pascual M."/>
            <person name="Patenkovic A."/>
            <person name="Puerma E."/>
            <person name="Ritchie M.G."/>
            <person name="Rota-Stabelli O."/>
            <person name="Schou M.F."/>
            <person name="Serga S.V."/>
            <person name="Stamenkovic-Radak M."/>
            <person name="Tanaskovic M."/>
            <person name="Veselinovic M.S."/>
            <person name="Vieira J."/>
            <person name="Vieira C.P."/>
            <person name="Kapun M."/>
            <person name="Flatt T."/>
            <person name="Gonzalez J."/>
            <person name="Staubach F."/>
            <person name="Obbard D.J."/>
        </authorList>
    </citation>
    <scope>NUCLEOTIDE SEQUENCE</scope>
    <source>
        <strain evidence="1">SRR3939042_Esparto_2012</strain>
    </source>
</reference>
<dbReference type="Proteomes" id="UP000290737">
    <property type="component" value="Genome"/>
</dbReference>
<keyword evidence="2" id="KW-1185">Reference proteome</keyword>
<dbReference type="GeneID" id="41701801"/>